<evidence type="ECO:0000256" key="1">
    <source>
        <dbReference type="ARBA" id="ARBA00022729"/>
    </source>
</evidence>
<dbReference type="NCBIfam" id="TIGR04183">
    <property type="entry name" value="Por_Secre_tail"/>
    <property type="match status" value="1"/>
</dbReference>
<dbReference type="EMBL" id="PVEO01000002">
    <property type="protein sequence ID" value="PQV50220.1"/>
    <property type="molecule type" value="Genomic_DNA"/>
</dbReference>
<protein>
    <submittedName>
        <fullName evidence="4">Putative secreted protein (Por secretion system target)</fullName>
    </submittedName>
</protein>
<evidence type="ECO:0000313" key="4">
    <source>
        <dbReference type="EMBL" id="PQV50220.1"/>
    </source>
</evidence>
<evidence type="ECO:0000259" key="3">
    <source>
        <dbReference type="Pfam" id="PF18962"/>
    </source>
</evidence>
<reference evidence="4 5" key="1">
    <citation type="submission" date="2018-02" db="EMBL/GenBank/DDBJ databases">
        <title>Genomic Encyclopedia of Archaeal and Bacterial Type Strains, Phase II (KMG-II): from individual species to whole genera.</title>
        <authorList>
            <person name="Goeker M."/>
        </authorList>
    </citation>
    <scope>NUCLEOTIDE SEQUENCE [LARGE SCALE GENOMIC DNA]</scope>
    <source>
        <strain evidence="4 5">DSM 21165</strain>
    </source>
</reference>
<gene>
    <name evidence="4" type="ORF">CLV33_10277</name>
</gene>
<organism evidence="4 5">
    <name type="scientific">Jejuia pallidilutea</name>
    <dbReference type="NCBI Taxonomy" id="504487"/>
    <lineage>
        <taxon>Bacteria</taxon>
        <taxon>Pseudomonadati</taxon>
        <taxon>Bacteroidota</taxon>
        <taxon>Flavobacteriia</taxon>
        <taxon>Flavobacteriales</taxon>
        <taxon>Flavobacteriaceae</taxon>
        <taxon>Jejuia</taxon>
    </lineage>
</organism>
<feature type="domain" description="Secretion system C-terminal sorting" evidence="3">
    <location>
        <begin position="301"/>
        <end position="360"/>
    </location>
</feature>
<proteinExistence type="predicted"/>
<dbReference type="RefSeq" id="WP_105472807.1">
    <property type="nucleotide sequence ID" value="NZ_PVEO01000002.1"/>
</dbReference>
<dbReference type="Proteomes" id="UP000251545">
    <property type="component" value="Unassembled WGS sequence"/>
</dbReference>
<evidence type="ECO:0000313" key="5">
    <source>
        <dbReference type="Proteomes" id="UP000251545"/>
    </source>
</evidence>
<comment type="caution">
    <text evidence="4">The sequence shown here is derived from an EMBL/GenBank/DDBJ whole genome shotgun (WGS) entry which is preliminary data.</text>
</comment>
<evidence type="ECO:0000256" key="2">
    <source>
        <dbReference type="SAM" id="SignalP"/>
    </source>
</evidence>
<dbReference type="InterPro" id="IPR013320">
    <property type="entry name" value="ConA-like_dom_sf"/>
</dbReference>
<dbReference type="GO" id="GO:0004553">
    <property type="term" value="F:hydrolase activity, hydrolyzing O-glycosyl compounds"/>
    <property type="evidence" value="ECO:0007669"/>
    <property type="project" value="UniProtKB-ARBA"/>
</dbReference>
<accession>A0A362XEC8</accession>
<dbReference type="AlphaFoldDB" id="A0A362XEC8"/>
<dbReference type="Pfam" id="PF13385">
    <property type="entry name" value="Laminin_G_3"/>
    <property type="match status" value="1"/>
</dbReference>
<keyword evidence="1 2" id="KW-0732">Signal</keyword>
<feature type="signal peptide" evidence="2">
    <location>
        <begin position="1"/>
        <end position="24"/>
    </location>
</feature>
<feature type="chain" id="PRO_5017015829" evidence="2">
    <location>
        <begin position="25"/>
        <end position="367"/>
    </location>
</feature>
<dbReference type="InterPro" id="IPR026444">
    <property type="entry name" value="Secre_tail"/>
</dbReference>
<dbReference type="Gene3D" id="2.60.120.200">
    <property type="match status" value="1"/>
</dbReference>
<dbReference type="SUPFAM" id="SSF49899">
    <property type="entry name" value="Concanavalin A-like lectins/glucanases"/>
    <property type="match status" value="1"/>
</dbReference>
<sequence>MMKKLLKKLFFVAILFLIFATAQAQDPDAFVHLRFENDLTATGSSGLTFSLTGTEVGTANLAYLSPGKEGNSTLDFGNIDASADPVDPNVPLIQNNDDAGIQSNANSGITGNAARSVTAWVRFDDDLTTSNGNYCIANFGPGFSVPDQGRFLFIVDANNGGLVTIYTAGRSTALFEGADNITRRSKIMDVVTPANSPWHHVAVTYPGTKVEDIAFYLDGVLVPNTPANATLGAGPLSTVDSPISIAMDLQFRSKWFDGGSLDDLRIYDFALTPAQVLNTFNGGNALSVGDVAFGENELKAYPNAVEDFLYLETTSDKSLQISVFDITGKNIIRSYGTSVDMSALNSGMYIVKVREDNKVANLKILKK</sequence>
<name>A0A362XEC8_9FLAO</name>
<dbReference type="Pfam" id="PF18962">
    <property type="entry name" value="Por_Secre_tail"/>
    <property type="match status" value="1"/>
</dbReference>
<dbReference type="GO" id="GO:0005975">
    <property type="term" value="P:carbohydrate metabolic process"/>
    <property type="evidence" value="ECO:0007669"/>
    <property type="project" value="UniProtKB-ARBA"/>
</dbReference>